<feature type="domain" description="PurE" evidence="2">
    <location>
        <begin position="150"/>
        <end position="282"/>
    </location>
</feature>
<dbReference type="PANTHER" id="PTHR43064:SF1">
    <property type="entry name" value="SLL1489 PROTEIN"/>
    <property type="match status" value="1"/>
</dbReference>
<evidence type="ECO:0000313" key="3">
    <source>
        <dbReference type="EMBL" id="BCJ38647.1"/>
    </source>
</evidence>
<dbReference type="InterPro" id="IPR039476">
    <property type="entry name" value="P2CMN_synthase_LarB"/>
</dbReference>
<keyword evidence="4" id="KW-1185">Reference proteome</keyword>
<dbReference type="Proteomes" id="UP000611640">
    <property type="component" value="Chromosome"/>
</dbReference>
<feature type="compositionally biased region" description="Low complexity" evidence="1">
    <location>
        <begin position="1"/>
        <end position="14"/>
    </location>
</feature>
<dbReference type="GO" id="GO:0016787">
    <property type="term" value="F:hydrolase activity"/>
    <property type="evidence" value="ECO:0007669"/>
    <property type="project" value="InterPro"/>
</dbReference>
<protein>
    <submittedName>
        <fullName evidence="3">1-(5-phosphoribosyl)-5-amino-4-imidazole-carboxylate carboxylase</fullName>
    </submittedName>
</protein>
<dbReference type="InterPro" id="IPR000031">
    <property type="entry name" value="PurE_dom"/>
</dbReference>
<dbReference type="KEGG" id="atl:Athai_61500"/>
<dbReference type="SMART" id="SM01001">
    <property type="entry name" value="AIRC"/>
    <property type="match status" value="1"/>
</dbReference>
<dbReference type="SUPFAM" id="SSF52255">
    <property type="entry name" value="N5-CAIR mutase (phosphoribosylaminoimidazole carboxylase, PurE)"/>
    <property type="match status" value="1"/>
</dbReference>
<evidence type="ECO:0000259" key="2">
    <source>
        <dbReference type="SMART" id="SM01001"/>
    </source>
</evidence>
<dbReference type="Gene3D" id="3.40.50.1970">
    <property type="match status" value="1"/>
</dbReference>
<gene>
    <name evidence="3" type="ORF">Athai_61500</name>
</gene>
<dbReference type="Pfam" id="PF00731">
    <property type="entry name" value="AIRC"/>
    <property type="match status" value="1"/>
</dbReference>
<proteinExistence type="predicted"/>
<organism evidence="3 4">
    <name type="scientific">Actinocatenispora thailandica</name>
    <dbReference type="NCBI Taxonomy" id="227318"/>
    <lineage>
        <taxon>Bacteria</taxon>
        <taxon>Bacillati</taxon>
        <taxon>Actinomycetota</taxon>
        <taxon>Actinomycetes</taxon>
        <taxon>Micromonosporales</taxon>
        <taxon>Micromonosporaceae</taxon>
        <taxon>Actinocatenispora</taxon>
    </lineage>
</organism>
<dbReference type="GO" id="GO:0006189">
    <property type="term" value="P:'de novo' IMP biosynthetic process"/>
    <property type="evidence" value="ECO:0007669"/>
    <property type="project" value="InterPro"/>
</dbReference>
<sequence length="297" mass="30009">MINRGGRAAAAGQPGRRRRVGDVDRDEARRLLAAVANGATGVDEAMRRLESGVLGDGGGYADLGFARIDTHRALRTGDPEVVYAAGKTTEQVAAIVKHLTSANPDRPILVTRADEAARAAVRAACPDGHLLEDATGRCVALGPLPEIPRGRVAVVCAGTSDLPVAAEATFTARVFGAAVEQITDVGVAGIHRILAARPALDRADAVVVVAGMDGALPSVVGGLTGVPIVAVPTSVGYGAAFGGLAALLTMLNSCAPGVAVVNIDNGFGAGLYGARIARQTDAGADSDTLGTVTELPR</sequence>
<dbReference type="PANTHER" id="PTHR43064">
    <property type="entry name" value="PHOSPHORIBOSYLAMINOIMIDAZOLE CARBOXYLASE-RELATED"/>
    <property type="match status" value="1"/>
</dbReference>
<evidence type="ECO:0000256" key="1">
    <source>
        <dbReference type="SAM" id="MobiDB-lite"/>
    </source>
</evidence>
<dbReference type="NCBIfam" id="NF033503">
    <property type="entry name" value="LarB"/>
    <property type="match status" value="1"/>
</dbReference>
<name>A0A7R7HZS4_9ACTN</name>
<reference evidence="3 4" key="1">
    <citation type="submission" date="2020-08" db="EMBL/GenBank/DDBJ databases">
        <title>Whole genome shotgun sequence of Actinocatenispora thailandica NBRC 105041.</title>
        <authorList>
            <person name="Komaki H."/>
            <person name="Tamura T."/>
        </authorList>
    </citation>
    <scope>NUCLEOTIDE SEQUENCE [LARGE SCALE GENOMIC DNA]</scope>
    <source>
        <strain evidence="3 4">NBRC 105041</strain>
    </source>
</reference>
<accession>A0A7R7HZS4</accession>
<dbReference type="EMBL" id="AP023355">
    <property type="protein sequence ID" value="BCJ38647.1"/>
    <property type="molecule type" value="Genomic_DNA"/>
</dbReference>
<feature type="region of interest" description="Disordered" evidence="1">
    <location>
        <begin position="1"/>
        <end position="23"/>
    </location>
</feature>
<dbReference type="AlphaFoldDB" id="A0A7R7HZS4"/>
<evidence type="ECO:0000313" key="4">
    <source>
        <dbReference type="Proteomes" id="UP000611640"/>
    </source>
</evidence>